<dbReference type="SUPFAM" id="SSF46689">
    <property type="entry name" value="Homeodomain-like"/>
    <property type="match status" value="1"/>
</dbReference>
<dbReference type="InterPro" id="IPR025996">
    <property type="entry name" value="MT1864/Rv1816-like_C"/>
</dbReference>
<keyword evidence="3" id="KW-0804">Transcription</keyword>
<evidence type="ECO:0000313" key="6">
    <source>
        <dbReference type="EMBL" id="GAA3561186.1"/>
    </source>
</evidence>
<reference evidence="7" key="1">
    <citation type="journal article" date="2019" name="Int. J. Syst. Evol. Microbiol.">
        <title>The Global Catalogue of Microorganisms (GCM) 10K type strain sequencing project: providing services to taxonomists for standard genome sequencing and annotation.</title>
        <authorList>
            <consortium name="The Broad Institute Genomics Platform"/>
            <consortium name="The Broad Institute Genome Sequencing Center for Infectious Disease"/>
            <person name="Wu L."/>
            <person name="Ma J."/>
        </authorList>
    </citation>
    <scope>NUCLEOTIDE SEQUENCE [LARGE SCALE GENOMIC DNA]</scope>
    <source>
        <strain evidence="7">JCM 16540</strain>
    </source>
</reference>
<sequence>MTPAPAPTRRARNPRGAGAALGLQIVAAALDTVDDAGVPALTLRGLARSIGVSAPAIYAHFADIDAILLAVAERAFADLANNLTDAAAAAPQTSARLRATCRAYLDYAERHPGRYQAMFGGQWDATSAVARSAVERHAVEDLGSDVIAVFADAVRAGRSDPDRDDASVTTAVTTWVLLHGYAHQRLVARAFPWPPGMTEHVLDTVVTAASG</sequence>
<dbReference type="Pfam" id="PF00440">
    <property type="entry name" value="TetR_N"/>
    <property type="match status" value="1"/>
</dbReference>
<keyword evidence="1" id="KW-0805">Transcription regulation</keyword>
<comment type="caution">
    <text evidence="6">The sequence shown here is derived from an EMBL/GenBank/DDBJ whole genome shotgun (WGS) entry which is preliminary data.</text>
</comment>
<dbReference type="InterPro" id="IPR009057">
    <property type="entry name" value="Homeodomain-like_sf"/>
</dbReference>
<dbReference type="SUPFAM" id="SSF48498">
    <property type="entry name" value="Tetracyclin repressor-like, C-terminal domain"/>
    <property type="match status" value="1"/>
</dbReference>
<dbReference type="PANTHER" id="PTHR30055">
    <property type="entry name" value="HTH-TYPE TRANSCRIPTIONAL REGULATOR RUTR"/>
    <property type="match status" value="1"/>
</dbReference>
<dbReference type="Gene3D" id="1.10.357.10">
    <property type="entry name" value="Tetracycline Repressor, domain 2"/>
    <property type="match status" value="1"/>
</dbReference>
<gene>
    <name evidence="6" type="ORF">GCM10022197_15950</name>
</gene>
<dbReference type="RefSeq" id="WP_204911467.1">
    <property type="nucleotide sequence ID" value="NZ_BAAAYR010000001.1"/>
</dbReference>
<dbReference type="InterPro" id="IPR036271">
    <property type="entry name" value="Tet_transcr_reg_TetR-rel_C_sf"/>
</dbReference>
<keyword evidence="7" id="KW-1185">Reference proteome</keyword>
<dbReference type="Proteomes" id="UP001500767">
    <property type="component" value="Unassembled WGS sequence"/>
</dbReference>
<feature type="DNA-binding region" description="H-T-H motif" evidence="4">
    <location>
        <begin position="42"/>
        <end position="61"/>
    </location>
</feature>
<evidence type="ECO:0000256" key="3">
    <source>
        <dbReference type="ARBA" id="ARBA00023163"/>
    </source>
</evidence>
<proteinExistence type="predicted"/>
<feature type="domain" description="HTH tetR-type" evidence="5">
    <location>
        <begin position="19"/>
        <end position="79"/>
    </location>
</feature>
<accession>A0ABP6X455</accession>
<protein>
    <recommendedName>
        <fullName evidence="5">HTH tetR-type domain-containing protein</fullName>
    </recommendedName>
</protein>
<evidence type="ECO:0000256" key="2">
    <source>
        <dbReference type="ARBA" id="ARBA00023125"/>
    </source>
</evidence>
<evidence type="ECO:0000256" key="4">
    <source>
        <dbReference type="PROSITE-ProRule" id="PRU00335"/>
    </source>
</evidence>
<dbReference type="InterPro" id="IPR050109">
    <property type="entry name" value="HTH-type_TetR-like_transc_reg"/>
</dbReference>
<evidence type="ECO:0000256" key="1">
    <source>
        <dbReference type="ARBA" id="ARBA00023015"/>
    </source>
</evidence>
<organism evidence="6 7">
    <name type="scientific">Microlunatus spumicola</name>
    <dbReference type="NCBI Taxonomy" id="81499"/>
    <lineage>
        <taxon>Bacteria</taxon>
        <taxon>Bacillati</taxon>
        <taxon>Actinomycetota</taxon>
        <taxon>Actinomycetes</taxon>
        <taxon>Propionibacteriales</taxon>
        <taxon>Propionibacteriaceae</taxon>
        <taxon>Microlunatus</taxon>
    </lineage>
</organism>
<keyword evidence="2 4" id="KW-0238">DNA-binding</keyword>
<dbReference type="PROSITE" id="PS50977">
    <property type="entry name" value="HTH_TETR_2"/>
    <property type="match status" value="1"/>
</dbReference>
<name>A0ABP6X455_9ACTN</name>
<evidence type="ECO:0000259" key="5">
    <source>
        <dbReference type="PROSITE" id="PS50977"/>
    </source>
</evidence>
<dbReference type="PANTHER" id="PTHR30055:SF234">
    <property type="entry name" value="HTH-TYPE TRANSCRIPTIONAL REGULATOR BETI"/>
    <property type="match status" value="1"/>
</dbReference>
<dbReference type="InterPro" id="IPR001647">
    <property type="entry name" value="HTH_TetR"/>
</dbReference>
<evidence type="ECO:0000313" key="7">
    <source>
        <dbReference type="Proteomes" id="UP001500767"/>
    </source>
</evidence>
<dbReference type="Pfam" id="PF13305">
    <property type="entry name" value="TetR_C_33"/>
    <property type="match status" value="1"/>
</dbReference>
<dbReference type="EMBL" id="BAAAYR010000001">
    <property type="protein sequence ID" value="GAA3561186.1"/>
    <property type="molecule type" value="Genomic_DNA"/>
</dbReference>